<dbReference type="InterPro" id="IPR013747">
    <property type="entry name" value="ACP_syn_III_C"/>
</dbReference>
<protein>
    <recommendedName>
        <fullName evidence="3 13">Beta-ketoacyl-[acyl-carrier-protein] synthase III</fullName>
        <shortName evidence="13">Beta-ketoacyl-ACP synthase III</shortName>
        <shortName evidence="13">KAS III</shortName>
        <ecNumber evidence="3 13">2.3.1.180</ecNumber>
    </recommendedName>
    <alternativeName>
        <fullName evidence="13">3-oxoacyl-[acyl-carrier-protein] synthase 3</fullName>
    </alternativeName>
    <alternativeName>
        <fullName evidence="13">3-oxoacyl-[acyl-carrier-protein] synthase III</fullName>
    </alternativeName>
</protein>
<evidence type="ECO:0000313" key="16">
    <source>
        <dbReference type="EMBL" id="MBB4174016.1"/>
    </source>
</evidence>
<feature type="active site" evidence="13">
    <location>
        <position position="284"/>
    </location>
</feature>
<evidence type="ECO:0000256" key="6">
    <source>
        <dbReference type="ARBA" id="ARBA00022679"/>
    </source>
</evidence>
<feature type="domain" description="Beta-ketoacyl-[acyl-carrier-protein] synthase III N-terminal" evidence="15">
    <location>
        <begin position="112"/>
        <end position="195"/>
    </location>
</feature>
<evidence type="ECO:0000256" key="7">
    <source>
        <dbReference type="ARBA" id="ARBA00022832"/>
    </source>
</evidence>
<dbReference type="RefSeq" id="WP_037969292.1">
    <property type="nucleotide sequence ID" value="NZ_JACIFU010000002.1"/>
</dbReference>
<dbReference type="SUPFAM" id="SSF53901">
    <property type="entry name" value="Thiolase-like"/>
    <property type="match status" value="1"/>
</dbReference>
<keyword evidence="5 13" id="KW-0444">Lipid biosynthesis</keyword>
<evidence type="ECO:0000256" key="3">
    <source>
        <dbReference type="ARBA" id="ARBA00012333"/>
    </source>
</evidence>
<keyword evidence="7 13" id="KW-0276">Fatty acid metabolism</keyword>
<reference evidence="16 17" key="1">
    <citation type="submission" date="2020-08" db="EMBL/GenBank/DDBJ databases">
        <title>Genomic Encyclopedia of Type Strains, Phase IV (KMG-IV): sequencing the most valuable type-strain genomes for metagenomic binning, comparative biology and taxonomic classification.</title>
        <authorList>
            <person name="Goeker M."/>
        </authorList>
    </citation>
    <scope>NUCLEOTIDE SEQUENCE [LARGE SCALE GENOMIC DNA]</scope>
    <source>
        <strain evidence="16 17">DSM 101015</strain>
    </source>
</reference>
<dbReference type="OrthoDB" id="9815506at2"/>
<dbReference type="NCBIfam" id="TIGR00747">
    <property type="entry name" value="fabH"/>
    <property type="match status" value="1"/>
</dbReference>
<dbReference type="InterPro" id="IPR004655">
    <property type="entry name" value="FabH"/>
</dbReference>
<comment type="subunit">
    <text evidence="13">Homodimer.</text>
</comment>
<evidence type="ECO:0000256" key="4">
    <source>
        <dbReference type="ARBA" id="ARBA00022490"/>
    </source>
</evidence>
<keyword evidence="8 13" id="KW-0443">Lipid metabolism</keyword>
<feature type="active site" evidence="13">
    <location>
        <position position="254"/>
    </location>
</feature>
<comment type="subcellular location">
    <subcellularLocation>
        <location evidence="13">Cytoplasm</location>
    </subcellularLocation>
</comment>
<evidence type="ECO:0000256" key="11">
    <source>
        <dbReference type="ARBA" id="ARBA00023315"/>
    </source>
</evidence>
<evidence type="ECO:0000259" key="14">
    <source>
        <dbReference type="Pfam" id="PF08541"/>
    </source>
</evidence>
<evidence type="ECO:0000256" key="1">
    <source>
        <dbReference type="ARBA" id="ARBA00005194"/>
    </source>
</evidence>
<proteinExistence type="inferred from homology"/>
<dbReference type="Pfam" id="PF08545">
    <property type="entry name" value="ACP_syn_III"/>
    <property type="match status" value="1"/>
</dbReference>
<evidence type="ECO:0000313" key="17">
    <source>
        <dbReference type="Proteomes" id="UP000565745"/>
    </source>
</evidence>
<keyword evidence="10 13" id="KW-0511">Multifunctional enzyme</keyword>
<dbReference type="PANTHER" id="PTHR34069">
    <property type="entry name" value="3-OXOACYL-[ACYL-CARRIER-PROTEIN] SYNTHASE 3"/>
    <property type="match status" value="1"/>
</dbReference>
<evidence type="ECO:0000256" key="12">
    <source>
        <dbReference type="ARBA" id="ARBA00051096"/>
    </source>
</evidence>
<keyword evidence="6 13" id="KW-0808">Transferase</keyword>
<dbReference type="InterPro" id="IPR013751">
    <property type="entry name" value="ACP_syn_III_N"/>
</dbReference>
<evidence type="ECO:0000256" key="8">
    <source>
        <dbReference type="ARBA" id="ARBA00023098"/>
    </source>
</evidence>
<comment type="domain">
    <text evidence="13">The last Arg residue of the ACP-binding site is essential for the weak association between ACP/AcpP and FabH.</text>
</comment>
<sequence>MTAGNNLRAVVIGCGHYLPERVVENAEFEAALDTNDEWIRTRSGIERRHFAAEGETTSMMATAAAQAALDDAGLTADDVDAIVLATSTADFTFPSAATMVQAQLGMKQGYAFDVQAVCAGFVFALTNANALIVSGQARRVLVIGAETFSKIMDWTDRSTCVLFGDGAGAVLLEAQNGTGAPTDRGILSTDLNSDGRYRDLLYVDGGVSTGTSGYLRMQGNQVFRHAVGKLAATATTAMERAGVTTADIDWVVPHQANIRIIQGTAKKLDLPMDNVVVTVQDHGNTSAASIPLALSVGRQRGQIKQGDLIVTEAIGGGLAWGAVVLRW</sequence>
<dbReference type="NCBIfam" id="NF006829">
    <property type="entry name" value="PRK09352.1"/>
    <property type="match status" value="1"/>
</dbReference>
<evidence type="ECO:0000259" key="15">
    <source>
        <dbReference type="Pfam" id="PF08545"/>
    </source>
</evidence>
<evidence type="ECO:0000256" key="10">
    <source>
        <dbReference type="ARBA" id="ARBA00023268"/>
    </source>
</evidence>
<dbReference type="Proteomes" id="UP000565745">
    <property type="component" value="Unassembled WGS sequence"/>
</dbReference>
<dbReference type="GO" id="GO:0044550">
    <property type="term" value="P:secondary metabolite biosynthetic process"/>
    <property type="evidence" value="ECO:0007669"/>
    <property type="project" value="TreeGrafter"/>
</dbReference>
<dbReference type="Pfam" id="PF08541">
    <property type="entry name" value="ACP_syn_III_C"/>
    <property type="match status" value="1"/>
</dbReference>
<name>A0A7W6M807_9RHOB</name>
<evidence type="ECO:0000256" key="13">
    <source>
        <dbReference type="HAMAP-Rule" id="MF_01815"/>
    </source>
</evidence>
<evidence type="ECO:0000256" key="5">
    <source>
        <dbReference type="ARBA" id="ARBA00022516"/>
    </source>
</evidence>
<dbReference type="PANTHER" id="PTHR34069:SF2">
    <property type="entry name" value="BETA-KETOACYL-[ACYL-CARRIER-PROTEIN] SYNTHASE III"/>
    <property type="match status" value="1"/>
</dbReference>
<dbReference type="CDD" id="cd00830">
    <property type="entry name" value="KAS_III"/>
    <property type="match status" value="1"/>
</dbReference>
<comment type="caution">
    <text evidence="16">The sequence shown here is derived from an EMBL/GenBank/DDBJ whole genome shotgun (WGS) entry which is preliminary data.</text>
</comment>
<comment type="pathway">
    <text evidence="1 13">Lipid metabolism; fatty acid biosynthesis.</text>
</comment>
<feature type="domain" description="Beta-ketoacyl-[acyl-carrier-protein] synthase III C-terminal" evidence="14">
    <location>
        <begin position="238"/>
        <end position="327"/>
    </location>
</feature>
<comment type="similarity">
    <text evidence="2 13">Belongs to the thiolase-like superfamily. FabH family.</text>
</comment>
<gene>
    <name evidence="13" type="primary">fabH</name>
    <name evidence="16" type="ORF">GGR93_001789</name>
</gene>
<dbReference type="Gene3D" id="3.40.47.10">
    <property type="match status" value="1"/>
</dbReference>
<feature type="active site" evidence="13">
    <location>
        <position position="118"/>
    </location>
</feature>
<keyword evidence="4 13" id="KW-0963">Cytoplasm</keyword>
<dbReference type="GO" id="GO:0004315">
    <property type="term" value="F:3-oxoacyl-[acyl-carrier-protein] synthase activity"/>
    <property type="evidence" value="ECO:0007669"/>
    <property type="project" value="InterPro"/>
</dbReference>
<dbReference type="EC" id="2.3.1.180" evidence="3 13"/>
<dbReference type="UniPathway" id="UPA00094"/>
<comment type="catalytic activity">
    <reaction evidence="12">
        <text>malonyl-[ACP] + acetyl-CoA + H(+) = 3-oxobutanoyl-[ACP] + CO2 + CoA</text>
        <dbReference type="Rhea" id="RHEA:12080"/>
        <dbReference type="Rhea" id="RHEA-COMP:9623"/>
        <dbReference type="Rhea" id="RHEA-COMP:9625"/>
        <dbReference type="ChEBI" id="CHEBI:15378"/>
        <dbReference type="ChEBI" id="CHEBI:16526"/>
        <dbReference type="ChEBI" id="CHEBI:57287"/>
        <dbReference type="ChEBI" id="CHEBI:57288"/>
        <dbReference type="ChEBI" id="CHEBI:78449"/>
        <dbReference type="ChEBI" id="CHEBI:78450"/>
        <dbReference type="EC" id="2.3.1.180"/>
    </reaction>
    <physiologicalReaction direction="left-to-right" evidence="12">
        <dbReference type="Rhea" id="RHEA:12081"/>
    </physiologicalReaction>
</comment>
<dbReference type="FunFam" id="3.40.47.10:FF:000004">
    <property type="entry name" value="3-oxoacyl-[acyl-carrier-protein] synthase 3"/>
    <property type="match status" value="1"/>
</dbReference>
<dbReference type="GO" id="GO:0033818">
    <property type="term" value="F:beta-ketoacyl-acyl-carrier-protein synthase III activity"/>
    <property type="evidence" value="ECO:0007669"/>
    <property type="project" value="UniProtKB-UniRule"/>
</dbReference>
<keyword evidence="11 13" id="KW-0012">Acyltransferase</keyword>
<dbReference type="AlphaFoldDB" id="A0A7W6M807"/>
<comment type="function">
    <text evidence="13">Catalyzes the condensation reaction of fatty acid synthesis by the addition to an acyl acceptor of two carbons from malonyl-ACP. Catalyzes the first condensation reaction which initiates fatty acid synthesis and may therefore play a role in governing the total rate of fatty acid production. Possesses both acetoacetyl-ACP synthase and acetyl transacylase activities. Its substrate specificity determines the biosynthesis of branched-chain and/or straight-chain of fatty acids.</text>
</comment>
<accession>A0A7W6M807</accession>
<evidence type="ECO:0000256" key="9">
    <source>
        <dbReference type="ARBA" id="ARBA00023160"/>
    </source>
</evidence>
<evidence type="ECO:0000256" key="2">
    <source>
        <dbReference type="ARBA" id="ARBA00008642"/>
    </source>
</evidence>
<feature type="region of interest" description="ACP-binding" evidence="13">
    <location>
        <begin position="255"/>
        <end position="259"/>
    </location>
</feature>
<dbReference type="InterPro" id="IPR016039">
    <property type="entry name" value="Thiolase-like"/>
</dbReference>
<keyword evidence="9 13" id="KW-0275">Fatty acid biosynthesis</keyword>
<dbReference type="GO" id="GO:0005737">
    <property type="term" value="C:cytoplasm"/>
    <property type="evidence" value="ECO:0007669"/>
    <property type="project" value="UniProtKB-SubCell"/>
</dbReference>
<keyword evidence="17" id="KW-1185">Reference proteome</keyword>
<dbReference type="HAMAP" id="MF_01815">
    <property type="entry name" value="FabH"/>
    <property type="match status" value="1"/>
</dbReference>
<dbReference type="EMBL" id="JACIFU010000002">
    <property type="protein sequence ID" value="MBB4174016.1"/>
    <property type="molecule type" value="Genomic_DNA"/>
</dbReference>
<dbReference type="GO" id="GO:0006633">
    <property type="term" value="P:fatty acid biosynthetic process"/>
    <property type="evidence" value="ECO:0007669"/>
    <property type="project" value="UniProtKB-UniRule"/>
</dbReference>
<organism evidence="16 17">
    <name type="scientific">Sulfitobacter noctilucicola</name>
    <dbReference type="NCBI Taxonomy" id="1342301"/>
    <lineage>
        <taxon>Bacteria</taxon>
        <taxon>Pseudomonadati</taxon>
        <taxon>Pseudomonadota</taxon>
        <taxon>Alphaproteobacteria</taxon>
        <taxon>Rhodobacterales</taxon>
        <taxon>Roseobacteraceae</taxon>
        <taxon>Sulfitobacter</taxon>
    </lineage>
</organism>